<dbReference type="Gene3D" id="3.90.550.10">
    <property type="entry name" value="Spore Coat Polysaccharide Biosynthesis Protein SpsA, Chain A"/>
    <property type="match status" value="1"/>
</dbReference>
<dbReference type="SUPFAM" id="SSF53448">
    <property type="entry name" value="Nucleotide-diphospho-sugar transferases"/>
    <property type="match status" value="1"/>
</dbReference>
<dbReference type="GO" id="GO:0016779">
    <property type="term" value="F:nucleotidyltransferase activity"/>
    <property type="evidence" value="ECO:0007669"/>
    <property type="project" value="UniProtKB-ARBA"/>
</dbReference>
<organism evidence="2 3">
    <name type="scientific">Stackebrandtia nassauensis (strain DSM 44728 / CIP 108903 / NRRL B-16338 / NBRC 102104 / LLR-40K-21)</name>
    <dbReference type="NCBI Taxonomy" id="446470"/>
    <lineage>
        <taxon>Bacteria</taxon>
        <taxon>Bacillati</taxon>
        <taxon>Actinomycetota</taxon>
        <taxon>Actinomycetes</taxon>
        <taxon>Glycomycetales</taxon>
        <taxon>Glycomycetaceae</taxon>
        <taxon>Stackebrandtia</taxon>
    </lineage>
</organism>
<dbReference type="EMBL" id="CP001778">
    <property type="protein sequence ID" value="ADD42215.1"/>
    <property type="molecule type" value="Genomic_DNA"/>
</dbReference>
<dbReference type="HOGENOM" id="CLU_061980_2_2_11"/>
<dbReference type="Pfam" id="PF12804">
    <property type="entry name" value="NTP_transf_3"/>
    <property type="match status" value="1"/>
</dbReference>
<gene>
    <name evidence="2" type="ordered locus">Snas_2534</name>
</gene>
<accession>D3Q640</accession>
<proteinExistence type="predicted"/>
<reference evidence="2 3" key="1">
    <citation type="journal article" date="2009" name="Stand. Genomic Sci.">
        <title>Complete genome sequence of Stackebrandtia nassauensis type strain (LLR-40K-21).</title>
        <authorList>
            <person name="Munk C."/>
            <person name="Lapidus A."/>
            <person name="Copeland A."/>
            <person name="Jando M."/>
            <person name="Mayilraj S."/>
            <person name="Glavina Del Rio T."/>
            <person name="Nolan M."/>
            <person name="Chen F."/>
            <person name="Lucas S."/>
            <person name="Tice H."/>
            <person name="Cheng J.F."/>
            <person name="Han C."/>
            <person name="Detter J.C."/>
            <person name="Bruce D."/>
            <person name="Goodwin L."/>
            <person name="Chain P."/>
            <person name="Pitluck S."/>
            <person name="Goker M."/>
            <person name="Ovchinikova G."/>
            <person name="Pati A."/>
            <person name="Ivanova N."/>
            <person name="Mavromatis K."/>
            <person name="Chen A."/>
            <person name="Palaniappan K."/>
            <person name="Land M."/>
            <person name="Hauser L."/>
            <person name="Chang Y.J."/>
            <person name="Jeffries C.D."/>
            <person name="Bristow J."/>
            <person name="Eisen J.A."/>
            <person name="Markowitz V."/>
            <person name="Hugenholtz P."/>
            <person name="Kyrpides N.C."/>
            <person name="Klenk H.P."/>
        </authorList>
    </citation>
    <scope>NUCLEOTIDE SEQUENCE [LARGE SCALE GENOMIC DNA]</scope>
    <source>
        <strain evidence="3">DSM 44728 / CIP 108903 / NRRL B-16338 / NBRC 102104 / LLR-40K-21</strain>
    </source>
</reference>
<dbReference type="eggNOG" id="COG2068">
    <property type="taxonomic scope" value="Bacteria"/>
</dbReference>
<feature type="domain" description="MobA-like NTP transferase" evidence="1">
    <location>
        <begin position="5"/>
        <end position="164"/>
    </location>
</feature>
<evidence type="ECO:0000313" key="3">
    <source>
        <dbReference type="Proteomes" id="UP000000844"/>
    </source>
</evidence>
<dbReference type="AlphaFoldDB" id="D3Q640"/>
<name>D3Q640_STANL</name>
<keyword evidence="3" id="KW-1185">Reference proteome</keyword>
<sequence>MSVAGLVLAAGAGTRFGRPKALVEYRGATLLDRAVTILREGGCETVYGVLGISAYAARARSATAFTPVYNPRWHTGMGSSLRAGLAALDREHEGVVVLLVDQPGISPVSVRRVREAHALGALVAMAVYNGRRGHPVCFDRGLWPEIAEAAHDDVGAREFLRAHPDLITEVACDGLGDPRDIDTPADLARLRRR</sequence>
<dbReference type="InterPro" id="IPR029044">
    <property type="entry name" value="Nucleotide-diphossugar_trans"/>
</dbReference>
<dbReference type="RefSeq" id="WP_013017786.1">
    <property type="nucleotide sequence ID" value="NC_013947.1"/>
</dbReference>
<dbReference type="PANTHER" id="PTHR43777">
    <property type="entry name" value="MOLYBDENUM COFACTOR CYTIDYLYLTRANSFERASE"/>
    <property type="match status" value="1"/>
</dbReference>
<dbReference type="Proteomes" id="UP000000844">
    <property type="component" value="Chromosome"/>
</dbReference>
<dbReference type="STRING" id="446470.Snas_2534"/>
<evidence type="ECO:0000259" key="1">
    <source>
        <dbReference type="Pfam" id="PF12804"/>
    </source>
</evidence>
<dbReference type="InterPro" id="IPR025877">
    <property type="entry name" value="MobA-like_NTP_Trfase"/>
</dbReference>
<evidence type="ECO:0000313" key="2">
    <source>
        <dbReference type="EMBL" id="ADD42215.1"/>
    </source>
</evidence>
<dbReference type="OrthoDB" id="4427994at2"/>
<dbReference type="CDD" id="cd04182">
    <property type="entry name" value="GT_2_like_f"/>
    <property type="match status" value="1"/>
</dbReference>
<dbReference type="KEGG" id="sna:Snas_2534"/>
<dbReference type="PANTHER" id="PTHR43777:SF1">
    <property type="entry name" value="MOLYBDENUM COFACTOR CYTIDYLYLTRANSFERASE"/>
    <property type="match status" value="1"/>
</dbReference>
<protein>
    <submittedName>
        <fullName evidence="2">4-diphosphocytidyl-2C-methyl-D-erythritol synthase</fullName>
    </submittedName>
</protein>